<evidence type="ECO:0000256" key="4">
    <source>
        <dbReference type="ARBA" id="ARBA00022723"/>
    </source>
</evidence>
<keyword evidence="3 11" id="KW-0812">Transmembrane</keyword>
<evidence type="ECO:0000256" key="9">
    <source>
        <dbReference type="ARBA" id="ARBA00023136"/>
    </source>
</evidence>
<keyword evidence="5 10" id="KW-0378">Hydrolase</keyword>
<protein>
    <recommendedName>
        <fullName evidence="12">Peptidase M48 domain-containing protein</fullName>
    </recommendedName>
</protein>
<keyword evidence="14" id="KW-1185">Reference proteome</keyword>
<evidence type="ECO:0000313" key="13">
    <source>
        <dbReference type="EMBL" id="GHO56192.1"/>
    </source>
</evidence>
<dbReference type="InterPro" id="IPR001915">
    <property type="entry name" value="Peptidase_M48"/>
</dbReference>
<comment type="caution">
    <text evidence="13">The sequence shown here is derived from an EMBL/GenBank/DDBJ whole genome shotgun (WGS) entry which is preliminary data.</text>
</comment>
<evidence type="ECO:0000256" key="5">
    <source>
        <dbReference type="ARBA" id="ARBA00022801"/>
    </source>
</evidence>
<evidence type="ECO:0000259" key="12">
    <source>
        <dbReference type="Pfam" id="PF01435"/>
    </source>
</evidence>
<evidence type="ECO:0000256" key="11">
    <source>
        <dbReference type="SAM" id="Phobius"/>
    </source>
</evidence>
<reference evidence="13 14" key="1">
    <citation type="journal article" date="2021" name="Int. J. Syst. Evol. Microbiol.">
        <title>Reticulibacter mediterranei gen. nov., sp. nov., within the new family Reticulibacteraceae fam. nov., and Ktedonospora formicarum gen. nov., sp. nov., Ktedonobacter robiniae sp. nov., Dictyobacter formicarum sp. nov. and Dictyobacter arantiisoli sp. nov., belonging to the class Ktedonobacteria.</title>
        <authorList>
            <person name="Yabe S."/>
            <person name="Zheng Y."/>
            <person name="Wang C.M."/>
            <person name="Sakai Y."/>
            <person name="Abe K."/>
            <person name="Yokota A."/>
            <person name="Donadio S."/>
            <person name="Cavaletti L."/>
            <person name="Monciardini P."/>
        </authorList>
    </citation>
    <scope>NUCLEOTIDE SEQUENCE [LARGE SCALE GENOMIC DNA]</scope>
    <source>
        <strain evidence="13 14">SOSP1-30</strain>
    </source>
</reference>
<keyword evidence="8 10" id="KW-0482">Metalloprotease</keyword>
<name>A0ABQ3UUC7_9CHLR</name>
<keyword evidence="1" id="KW-1003">Cell membrane</keyword>
<dbReference type="PANTHER" id="PTHR43221:SF2">
    <property type="entry name" value="PROTEASE HTPX HOMOLOG"/>
    <property type="match status" value="1"/>
</dbReference>
<keyword evidence="9 11" id="KW-0472">Membrane</keyword>
<keyword evidence="4" id="KW-0479">Metal-binding</keyword>
<comment type="similarity">
    <text evidence="10">Belongs to the peptidase M48 family.</text>
</comment>
<evidence type="ECO:0000256" key="7">
    <source>
        <dbReference type="ARBA" id="ARBA00022989"/>
    </source>
</evidence>
<gene>
    <name evidence="13" type="ORF">KSB_46670</name>
</gene>
<feature type="transmembrane region" description="Helical" evidence="11">
    <location>
        <begin position="103"/>
        <end position="120"/>
    </location>
</feature>
<dbReference type="EMBL" id="BNJG01000002">
    <property type="protein sequence ID" value="GHO56192.1"/>
    <property type="molecule type" value="Genomic_DNA"/>
</dbReference>
<dbReference type="Pfam" id="PF01435">
    <property type="entry name" value="Peptidase_M48"/>
    <property type="match status" value="1"/>
</dbReference>
<dbReference type="PANTHER" id="PTHR43221">
    <property type="entry name" value="PROTEASE HTPX"/>
    <property type="match status" value="1"/>
</dbReference>
<keyword evidence="2 10" id="KW-0645">Protease</keyword>
<feature type="transmembrane region" description="Helical" evidence="11">
    <location>
        <begin position="64"/>
        <end position="83"/>
    </location>
</feature>
<evidence type="ECO:0000313" key="14">
    <source>
        <dbReference type="Proteomes" id="UP000654345"/>
    </source>
</evidence>
<proteinExistence type="inferred from homology"/>
<keyword evidence="7 11" id="KW-1133">Transmembrane helix</keyword>
<evidence type="ECO:0000256" key="1">
    <source>
        <dbReference type="ARBA" id="ARBA00022475"/>
    </source>
</evidence>
<dbReference type="RefSeq" id="WP_201372749.1">
    <property type="nucleotide sequence ID" value="NZ_BNJG01000002.1"/>
</dbReference>
<evidence type="ECO:0000256" key="2">
    <source>
        <dbReference type="ARBA" id="ARBA00022670"/>
    </source>
</evidence>
<comment type="cofactor">
    <cofactor evidence="10">
        <name>Zn(2+)</name>
        <dbReference type="ChEBI" id="CHEBI:29105"/>
    </cofactor>
    <text evidence="10">Binds 1 zinc ion per subunit.</text>
</comment>
<evidence type="ECO:0000256" key="10">
    <source>
        <dbReference type="RuleBase" id="RU003983"/>
    </source>
</evidence>
<dbReference type="InterPro" id="IPR050083">
    <property type="entry name" value="HtpX_protease"/>
</dbReference>
<evidence type="ECO:0000256" key="8">
    <source>
        <dbReference type="ARBA" id="ARBA00023049"/>
    </source>
</evidence>
<evidence type="ECO:0000256" key="3">
    <source>
        <dbReference type="ARBA" id="ARBA00022692"/>
    </source>
</evidence>
<feature type="domain" description="Peptidase M48" evidence="12">
    <location>
        <begin position="15"/>
        <end position="184"/>
    </location>
</feature>
<keyword evidence="6 10" id="KW-0862">Zinc</keyword>
<evidence type="ECO:0000256" key="6">
    <source>
        <dbReference type="ARBA" id="ARBA00022833"/>
    </source>
</evidence>
<dbReference type="Proteomes" id="UP000654345">
    <property type="component" value="Unassembled WGS sequence"/>
</dbReference>
<sequence length="202" mass="23557">MKELKGAKPTGAILVPNAYLTHWGHQTRIVLTDTLHQKFPLDEQEVILAHELGHLVHRDVLHDIGWRTLFIGLWLFACQHLLFASGSPTMRLHSFVLSFTHRTVILLLFCYTIFIGFFLLRRWLRRWSEYWADEYALQVTQNTDAFKRSIQRMAHHSVLPVSNTRWKLLVSTHPILKQRLEHANAFAQRQASSTARLSQVDV</sequence>
<dbReference type="Gene3D" id="3.30.2010.10">
    <property type="entry name" value="Metalloproteases ('zincins'), catalytic domain"/>
    <property type="match status" value="1"/>
</dbReference>
<accession>A0ABQ3UUC7</accession>
<organism evidence="13 14">
    <name type="scientific">Ktedonobacter robiniae</name>
    <dbReference type="NCBI Taxonomy" id="2778365"/>
    <lineage>
        <taxon>Bacteria</taxon>
        <taxon>Bacillati</taxon>
        <taxon>Chloroflexota</taxon>
        <taxon>Ktedonobacteria</taxon>
        <taxon>Ktedonobacterales</taxon>
        <taxon>Ktedonobacteraceae</taxon>
        <taxon>Ktedonobacter</taxon>
    </lineage>
</organism>